<proteinExistence type="predicted"/>
<dbReference type="Gene3D" id="3.10.20.90">
    <property type="entry name" value="Phosphatidylinositol 3-kinase Catalytic Subunit, Chain A, domain 1"/>
    <property type="match status" value="1"/>
</dbReference>
<dbReference type="FunFam" id="3.10.20.90:FF:000058">
    <property type="entry name" value="Octicosapeptide/phox/Bem1p domain kinase superfamily protein"/>
    <property type="match status" value="1"/>
</dbReference>
<feature type="region of interest" description="Disordered" evidence="1">
    <location>
        <begin position="1"/>
        <end position="40"/>
    </location>
</feature>
<evidence type="ECO:0000313" key="3">
    <source>
        <dbReference type="EnsemblPlants" id="Kaladp0001s0261.2.v1.1.CDS.1"/>
    </source>
</evidence>
<evidence type="ECO:0000256" key="1">
    <source>
        <dbReference type="SAM" id="MobiDB-lite"/>
    </source>
</evidence>
<evidence type="ECO:0000313" key="4">
    <source>
        <dbReference type="Proteomes" id="UP000594263"/>
    </source>
</evidence>
<sequence>MENYSYGGAASYPDSGDSSPRSREIDFENPPPWEDQSQPSPNYKVKFMCSYGGNITPRPHDNHLSYVGGETKILSVERNTKFAPFVAKLSALCDADVCFKYQLPGEDLDALISVTNDDDLEHMMHEYDRLFRGMAKPARLRLFLFPVNGRNELERAPSTDPKTDRERFVEALNSGHGSIDGSSPPANILPGNNVDFLFAVEKGVAAAGVPIAAPVALLPQQAEIRRDERVIGSDPGEIQRRIQELQRMQIGHDQKQQAAAVYQQQQQQRGDVINSNGNNGNMAQAYGGDFYKLPDQKLQPANLQQGYWQESKQMMQTSGGYPATITAASSLEPSLPPPQQQQQPVYMIPAQGNIYQAPIRTQPAPAPAAQGGFYAVQRDQNQLQQQLYREQQPSPPPPQQHQLQQQQQQQMYNVVTHAPAPKMVQAYPPEMMRQNVNVSGGMTDAGGGGYTQVAYDSSGRQVYYTAPGGIMPPPQQAAYHPQQQPGIVVSSDMRTSSGIGQEGKVVITKVP</sequence>
<dbReference type="EnsemblPlants" id="Kaladp0001s0261.1.v1.1">
    <property type="protein sequence ID" value="Kaladp0001s0261.1.v1.1.CDS.1"/>
    <property type="gene ID" value="Kaladp0001s0261.v1.1"/>
</dbReference>
<name>A0A7N0R8Z2_KALFE</name>
<dbReference type="PANTHER" id="PTHR31066:SF85">
    <property type="entry name" value="OS02G0809100 PROTEIN"/>
    <property type="match status" value="1"/>
</dbReference>
<keyword evidence="4" id="KW-1185">Reference proteome</keyword>
<accession>A0A7N0R8Z2</accession>
<dbReference type="EnsemblPlants" id="Kaladp0001s0261.2.v1.1">
    <property type="protein sequence ID" value="Kaladp0001s0261.2.v1.1.CDS.1"/>
    <property type="gene ID" value="Kaladp0001s0261.v1.1"/>
</dbReference>
<feature type="domain" description="PB1" evidence="2">
    <location>
        <begin position="59"/>
        <end position="147"/>
    </location>
</feature>
<dbReference type="PANTHER" id="PTHR31066">
    <property type="entry name" value="OS05G0427100 PROTEIN-RELATED"/>
    <property type="match status" value="1"/>
</dbReference>
<dbReference type="SMART" id="SM00666">
    <property type="entry name" value="PB1"/>
    <property type="match status" value="1"/>
</dbReference>
<dbReference type="Pfam" id="PF00564">
    <property type="entry name" value="PB1"/>
    <property type="match status" value="1"/>
</dbReference>
<dbReference type="Gramene" id="Kaladp0001s0261.2.v1.1">
    <property type="protein sequence ID" value="Kaladp0001s0261.2.v1.1.CDS.1"/>
    <property type="gene ID" value="Kaladp0001s0261.v1.1"/>
</dbReference>
<feature type="region of interest" description="Disordered" evidence="1">
    <location>
        <begin position="388"/>
        <end position="410"/>
    </location>
</feature>
<organism evidence="3 4">
    <name type="scientific">Kalanchoe fedtschenkoi</name>
    <name type="common">Lavender scallops</name>
    <name type="synonym">South American air plant</name>
    <dbReference type="NCBI Taxonomy" id="63787"/>
    <lineage>
        <taxon>Eukaryota</taxon>
        <taxon>Viridiplantae</taxon>
        <taxon>Streptophyta</taxon>
        <taxon>Embryophyta</taxon>
        <taxon>Tracheophyta</taxon>
        <taxon>Spermatophyta</taxon>
        <taxon>Magnoliopsida</taxon>
        <taxon>eudicotyledons</taxon>
        <taxon>Gunneridae</taxon>
        <taxon>Pentapetalae</taxon>
        <taxon>Saxifragales</taxon>
        <taxon>Crassulaceae</taxon>
        <taxon>Kalanchoe</taxon>
    </lineage>
</organism>
<dbReference type="AlphaFoldDB" id="A0A7N0R8Z2"/>
<feature type="compositionally biased region" description="Low complexity" evidence="1">
    <location>
        <begin position="400"/>
        <end position="410"/>
    </location>
</feature>
<protein>
    <recommendedName>
        <fullName evidence="2">PB1 domain-containing protein</fullName>
    </recommendedName>
</protein>
<dbReference type="CDD" id="cd06410">
    <property type="entry name" value="PB1_UP2"/>
    <property type="match status" value="1"/>
</dbReference>
<dbReference type="OMA" id="AWEDPNQ"/>
<dbReference type="InterPro" id="IPR000270">
    <property type="entry name" value="PB1_dom"/>
</dbReference>
<dbReference type="SUPFAM" id="SSF54277">
    <property type="entry name" value="CAD &amp; PB1 domains"/>
    <property type="match status" value="1"/>
</dbReference>
<evidence type="ECO:0000259" key="2">
    <source>
        <dbReference type="SMART" id="SM00666"/>
    </source>
</evidence>
<dbReference type="Proteomes" id="UP000594263">
    <property type="component" value="Unplaced"/>
</dbReference>
<dbReference type="InterPro" id="IPR053198">
    <property type="entry name" value="Gynoecium_Dev_Regulator"/>
</dbReference>
<reference evidence="3" key="1">
    <citation type="submission" date="2021-01" db="UniProtKB">
        <authorList>
            <consortium name="EnsemblPlants"/>
        </authorList>
    </citation>
    <scope>IDENTIFICATION</scope>
</reference>
<dbReference type="Gramene" id="Kaladp0001s0261.1.v1.1">
    <property type="protein sequence ID" value="Kaladp0001s0261.1.v1.1.CDS.1"/>
    <property type="gene ID" value="Kaladp0001s0261.v1.1"/>
</dbReference>